<name>A0A2U1NIC1_ARTAN</name>
<gene>
    <name evidence="2" type="ORF">CTI12_AA262860</name>
</gene>
<feature type="compositionally biased region" description="Polar residues" evidence="1">
    <location>
        <begin position="338"/>
        <end position="350"/>
    </location>
</feature>
<reference evidence="2 3" key="1">
    <citation type="journal article" date="2018" name="Mol. Plant">
        <title>The genome of Artemisia annua provides insight into the evolution of Asteraceae family and artemisinin biosynthesis.</title>
        <authorList>
            <person name="Shen Q."/>
            <person name="Zhang L."/>
            <person name="Liao Z."/>
            <person name="Wang S."/>
            <person name="Yan T."/>
            <person name="Shi P."/>
            <person name="Liu M."/>
            <person name="Fu X."/>
            <person name="Pan Q."/>
            <person name="Wang Y."/>
            <person name="Lv Z."/>
            <person name="Lu X."/>
            <person name="Zhang F."/>
            <person name="Jiang W."/>
            <person name="Ma Y."/>
            <person name="Chen M."/>
            <person name="Hao X."/>
            <person name="Li L."/>
            <person name="Tang Y."/>
            <person name="Lv G."/>
            <person name="Zhou Y."/>
            <person name="Sun X."/>
            <person name="Brodelius P.E."/>
            <person name="Rose J.K.C."/>
            <person name="Tang K."/>
        </authorList>
    </citation>
    <scope>NUCLEOTIDE SEQUENCE [LARGE SCALE GENOMIC DNA]</scope>
    <source>
        <strain evidence="3">cv. Huhao1</strain>
        <tissue evidence="2">Leaf</tissue>
    </source>
</reference>
<dbReference type="OrthoDB" id="1000944at2759"/>
<evidence type="ECO:0000256" key="1">
    <source>
        <dbReference type="SAM" id="MobiDB-lite"/>
    </source>
</evidence>
<evidence type="ECO:0000313" key="2">
    <source>
        <dbReference type="EMBL" id="PWA73255.1"/>
    </source>
</evidence>
<feature type="region of interest" description="Disordered" evidence="1">
    <location>
        <begin position="317"/>
        <end position="352"/>
    </location>
</feature>
<accession>A0A2U1NIC1</accession>
<comment type="caution">
    <text evidence="2">The sequence shown here is derived from an EMBL/GenBank/DDBJ whole genome shotgun (WGS) entry which is preliminary data.</text>
</comment>
<dbReference type="EMBL" id="PKPP01002764">
    <property type="protein sequence ID" value="PWA73255.1"/>
    <property type="molecule type" value="Genomic_DNA"/>
</dbReference>
<proteinExistence type="predicted"/>
<evidence type="ECO:0000313" key="3">
    <source>
        <dbReference type="Proteomes" id="UP000245207"/>
    </source>
</evidence>
<protein>
    <recommendedName>
        <fullName evidence="4">Nucleotide-binding alpha-beta plait domain-containing protein</fullName>
    </recommendedName>
</protein>
<evidence type="ECO:0008006" key="4">
    <source>
        <dbReference type="Google" id="ProtNLM"/>
    </source>
</evidence>
<dbReference type="AlphaFoldDB" id="A0A2U1NIC1"/>
<organism evidence="2 3">
    <name type="scientific">Artemisia annua</name>
    <name type="common">Sweet wormwood</name>
    <dbReference type="NCBI Taxonomy" id="35608"/>
    <lineage>
        <taxon>Eukaryota</taxon>
        <taxon>Viridiplantae</taxon>
        <taxon>Streptophyta</taxon>
        <taxon>Embryophyta</taxon>
        <taxon>Tracheophyta</taxon>
        <taxon>Spermatophyta</taxon>
        <taxon>Magnoliopsida</taxon>
        <taxon>eudicotyledons</taxon>
        <taxon>Gunneridae</taxon>
        <taxon>Pentapetalae</taxon>
        <taxon>asterids</taxon>
        <taxon>campanulids</taxon>
        <taxon>Asterales</taxon>
        <taxon>Asteraceae</taxon>
        <taxon>Asteroideae</taxon>
        <taxon>Anthemideae</taxon>
        <taxon>Artemisiinae</taxon>
        <taxon>Artemisia</taxon>
    </lineage>
</organism>
<dbReference type="Proteomes" id="UP000245207">
    <property type="component" value="Unassembled WGS sequence"/>
</dbReference>
<sequence>MFSRYGNVVDVYIAFKRTKRNTRFGFVRLINIWEIHSFEKRLKSIVINLAKFVKEGGVGVPTTSDFPPLNVGGQRIPKVTKTHPNLSFKDVAMGGRPPIVKSISIVVEDSYLRSRLECCWYGKAKNFQVLQNAWSILENNGLMDCKIKYLEAALKSLEVNCVWLQQWFDDIKMWDDNGISCGRLTWLIIEGLPILGRNIGTVKAIAKEFGRILEDGRSDFDAKILWPIKSLVLKSNMNEIQQTMEVKLNGKSYAIRVFEEQFTTSGLLSPSSSEQGHEPSISISLLSVISPNCVLGISRPDNIKVDSTNDGHIPIGGYPSMGSHLSPLSSGFPPTFQRDPTQDSGSTSFVKPTPMFDFDGPDNLEDITSNINETVRDLNISPNQNVEAITEDKELDELLCSFQRISEIILMGNL</sequence>
<keyword evidence="3" id="KW-1185">Reference proteome</keyword>